<evidence type="ECO:0000313" key="3">
    <source>
        <dbReference type="Proteomes" id="UP000199496"/>
    </source>
</evidence>
<evidence type="ECO:0000256" key="1">
    <source>
        <dbReference type="SAM" id="Phobius"/>
    </source>
</evidence>
<feature type="transmembrane region" description="Helical" evidence="1">
    <location>
        <begin position="12"/>
        <end position="30"/>
    </location>
</feature>
<keyword evidence="1" id="KW-0812">Transmembrane</keyword>
<dbReference type="RefSeq" id="WP_156055378.1">
    <property type="nucleotide sequence ID" value="NZ_FOFO01000013.1"/>
</dbReference>
<keyword evidence="1" id="KW-0472">Membrane</keyword>
<accession>A0A1H9CDT6</accession>
<organism evidence="2 3">
    <name type="scientific">Ectothiorhodospira magna</name>
    <dbReference type="NCBI Taxonomy" id="867345"/>
    <lineage>
        <taxon>Bacteria</taxon>
        <taxon>Pseudomonadati</taxon>
        <taxon>Pseudomonadota</taxon>
        <taxon>Gammaproteobacteria</taxon>
        <taxon>Chromatiales</taxon>
        <taxon>Ectothiorhodospiraceae</taxon>
        <taxon>Ectothiorhodospira</taxon>
    </lineage>
</organism>
<sequence length="49" mass="5311">MIDTTTLVLGKGLLTAAVLLGLCGWQILSVRRALAARRRARESPPPDRP</sequence>
<reference evidence="2 3" key="1">
    <citation type="submission" date="2016-10" db="EMBL/GenBank/DDBJ databases">
        <authorList>
            <person name="de Groot N.N."/>
        </authorList>
    </citation>
    <scope>NUCLEOTIDE SEQUENCE [LARGE SCALE GENOMIC DNA]</scope>
    <source>
        <strain evidence="2 3">B7-7</strain>
    </source>
</reference>
<protein>
    <recommendedName>
        <fullName evidence="4">Heme exporter protein D</fullName>
    </recommendedName>
</protein>
<gene>
    <name evidence="2" type="ORF">SAMN05421693_11356</name>
</gene>
<proteinExistence type="predicted"/>
<dbReference type="EMBL" id="FOFO01000013">
    <property type="protein sequence ID" value="SEP99191.1"/>
    <property type="molecule type" value="Genomic_DNA"/>
</dbReference>
<dbReference type="Proteomes" id="UP000199496">
    <property type="component" value="Unassembled WGS sequence"/>
</dbReference>
<keyword evidence="3" id="KW-1185">Reference proteome</keyword>
<dbReference type="AlphaFoldDB" id="A0A1H9CDT6"/>
<dbReference type="STRING" id="867345.SAMN05421693_11356"/>
<evidence type="ECO:0000313" key="2">
    <source>
        <dbReference type="EMBL" id="SEP99191.1"/>
    </source>
</evidence>
<keyword evidence="1" id="KW-1133">Transmembrane helix</keyword>
<name>A0A1H9CDT6_9GAMM</name>
<evidence type="ECO:0008006" key="4">
    <source>
        <dbReference type="Google" id="ProtNLM"/>
    </source>
</evidence>